<gene>
    <name evidence="2" type="ORF">DSL92_01705</name>
</gene>
<organism evidence="2">
    <name type="scientific">Billgrantia gudaonensis</name>
    <dbReference type="NCBI Taxonomy" id="376427"/>
    <lineage>
        <taxon>Bacteria</taxon>
        <taxon>Pseudomonadati</taxon>
        <taxon>Pseudomonadota</taxon>
        <taxon>Gammaproteobacteria</taxon>
        <taxon>Oceanospirillales</taxon>
        <taxon>Halomonadaceae</taxon>
        <taxon>Billgrantia</taxon>
    </lineage>
</organism>
<accession>A0A432JLF1</accession>
<reference evidence="2" key="1">
    <citation type="submission" date="2018-12" db="EMBL/GenBank/DDBJ databases">
        <authorList>
            <person name="Jadhav K."/>
            <person name="Kushwaha B."/>
            <person name="Jadhav I."/>
        </authorList>
    </citation>
    <scope>NUCLEOTIDE SEQUENCE [LARGE SCALE GENOMIC DNA]</scope>
    <source>
        <strain evidence="2">SBS 10</strain>
    </source>
</reference>
<comment type="caution">
    <text evidence="2">The sequence shown here is derived from an EMBL/GenBank/DDBJ whole genome shotgun (WGS) entry which is preliminary data.</text>
</comment>
<evidence type="ECO:0000313" key="2">
    <source>
        <dbReference type="EMBL" id="RUA23013.1"/>
    </source>
</evidence>
<sequence length="73" mass="7729">MSVSMPDLSVLRQGALARTTLDVLRAVHVHTMAGQASRQPSVSIRARLGHDGPSPVDAVEQSRFGAARAPIRA</sequence>
<feature type="region of interest" description="Disordered" evidence="1">
    <location>
        <begin position="32"/>
        <end position="73"/>
    </location>
</feature>
<dbReference type="AlphaFoldDB" id="A0A432JLF1"/>
<protein>
    <submittedName>
        <fullName evidence="2">Uncharacterized protein</fullName>
    </submittedName>
</protein>
<proteinExistence type="predicted"/>
<evidence type="ECO:0000256" key="1">
    <source>
        <dbReference type="SAM" id="MobiDB-lite"/>
    </source>
</evidence>
<dbReference type="EMBL" id="RXHI01000004">
    <property type="protein sequence ID" value="RUA23013.1"/>
    <property type="molecule type" value="Genomic_DNA"/>
</dbReference>
<name>A0A432JLF1_9GAMM</name>